<gene>
    <name evidence="2" type="ORF">ACAT0790_LOCUS64544</name>
</gene>
<dbReference type="AlphaFoldDB" id="A0A7S1SAU5"/>
<organism evidence="2">
    <name type="scientific">Alexandrium catenella</name>
    <name type="common">Red tide dinoflagellate</name>
    <name type="synonym">Gonyaulax catenella</name>
    <dbReference type="NCBI Taxonomy" id="2925"/>
    <lineage>
        <taxon>Eukaryota</taxon>
        <taxon>Sar</taxon>
        <taxon>Alveolata</taxon>
        <taxon>Dinophyceae</taxon>
        <taxon>Gonyaulacales</taxon>
        <taxon>Pyrocystaceae</taxon>
        <taxon>Alexandrium</taxon>
    </lineage>
</organism>
<evidence type="ECO:0000313" key="2">
    <source>
        <dbReference type="EMBL" id="CAD9187770.1"/>
    </source>
</evidence>
<dbReference type="EMBL" id="HBGE01108175">
    <property type="protein sequence ID" value="CAD9187770.1"/>
    <property type="molecule type" value="Transcribed_RNA"/>
</dbReference>
<protein>
    <recommendedName>
        <fullName evidence="3">PDZ domain-containing protein</fullName>
    </recommendedName>
</protein>
<accession>A0A7S1SAU5</accession>
<evidence type="ECO:0008006" key="3">
    <source>
        <dbReference type="Google" id="ProtNLM"/>
    </source>
</evidence>
<name>A0A7S1SAU5_ALECA</name>
<reference evidence="2" key="1">
    <citation type="submission" date="2021-01" db="EMBL/GenBank/DDBJ databases">
        <authorList>
            <person name="Corre E."/>
            <person name="Pelletier E."/>
            <person name="Niang G."/>
            <person name="Scheremetjew M."/>
            <person name="Finn R."/>
            <person name="Kale V."/>
            <person name="Holt S."/>
            <person name="Cochrane G."/>
            <person name="Meng A."/>
            <person name="Brown T."/>
            <person name="Cohen L."/>
        </authorList>
    </citation>
    <scope>NUCLEOTIDE SEQUENCE</scope>
    <source>
        <strain evidence="2">OF101</strain>
    </source>
</reference>
<dbReference type="InterPro" id="IPR036034">
    <property type="entry name" value="PDZ_sf"/>
</dbReference>
<feature type="region of interest" description="Disordered" evidence="1">
    <location>
        <begin position="14"/>
        <end position="57"/>
    </location>
</feature>
<dbReference type="SUPFAM" id="SSF50156">
    <property type="entry name" value="PDZ domain-like"/>
    <property type="match status" value="1"/>
</dbReference>
<feature type="compositionally biased region" description="Basic and acidic residues" evidence="1">
    <location>
        <begin position="25"/>
        <end position="46"/>
    </location>
</feature>
<evidence type="ECO:0000256" key="1">
    <source>
        <dbReference type="SAM" id="MobiDB-lite"/>
    </source>
</evidence>
<proteinExistence type="predicted"/>
<sequence>MLCCCAEKPKDEIETTPAPVTIVDDEAKPLPKPEEPVKPVKREEPPPPKPAKGPKMPADFVFKLKDGSKKAVEIRNKPFGVRFSKTSPITVLALQPGGVGEALRIEVGWVLTAINGESCLEKTPEEGQKMISDAIDFLPAK</sequence>